<dbReference type="Gene3D" id="3.10.450.530">
    <property type="entry name" value="Ribonuclease toxin, BrnT, of type II toxin-antitoxin system"/>
    <property type="match status" value="1"/>
</dbReference>
<accession>A0A6B0YSS7</accession>
<dbReference type="AlphaFoldDB" id="A0A6B0YSS7"/>
<comment type="caution">
    <text evidence="1">The sequence shown here is derived from an EMBL/GenBank/DDBJ whole genome shotgun (WGS) entry which is preliminary data.</text>
</comment>
<dbReference type="InterPro" id="IPR007460">
    <property type="entry name" value="BrnT_toxin"/>
</dbReference>
<name>A0A6B0YSS7_9CHLR</name>
<proteinExistence type="predicted"/>
<reference evidence="1" key="1">
    <citation type="submission" date="2019-09" db="EMBL/GenBank/DDBJ databases">
        <title>Characterisation of the sponge microbiome using genome-centric metagenomics.</title>
        <authorList>
            <person name="Engelberts J.P."/>
            <person name="Robbins S.J."/>
            <person name="De Goeij J.M."/>
            <person name="Aranda M."/>
            <person name="Bell S.C."/>
            <person name="Webster N.S."/>
        </authorList>
    </citation>
    <scope>NUCLEOTIDE SEQUENCE</scope>
    <source>
        <strain evidence="1">SB0664_bin_27</strain>
    </source>
</reference>
<organism evidence="1">
    <name type="scientific">Caldilineaceae bacterium SB0664_bin_27</name>
    <dbReference type="NCBI Taxonomy" id="2605260"/>
    <lineage>
        <taxon>Bacteria</taxon>
        <taxon>Bacillati</taxon>
        <taxon>Chloroflexota</taxon>
        <taxon>Caldilineae</taxon>
        <taxon>Caldilineales</taxon>
        <taxon>Caldilineaceae</taxon>
    </lineage>
</organism>
<evidence type="ECO:0000313" key="1">
    <source>
        <dbReference type="EMBL" id="MXY94154.1"/>
    </source>
</evidence>
<gene>
    <name evidence="1" type="ORF">F4Y42_11995</name>
</gene>
<dbReference type="EMBL" id="VXRG01000100">
    <property type="protein sequence ID" value="MXY94154.1"/>
    <property type="molecule type" value="Genomic_DNA"/>
</dbReference>
<dbReference type="InterPro" id="IPR038573">
    <property type="entry name" value="BrnT_sf"/>
</dbReference>
<protein>
    <submittedName>
        <fullName evidence="1">BrnT family toxin</fullName>
    </submittedName>
</protein>
<dbReference type="Pfam" id="PF04365">
    <property type="entry name" value="BrnT_toxin"/>
    <property type="match status" value="1"/>
</dbReference>
<sequence length="88" mass="10619">MEEKYERDENKRRENLEKHRVDFSAVNRFDWTTASLADDLRHDEPRFVAIGYIGERLHVIVFTERGDSRRIISLRKANPREVKRYEQG</sequence>